<evidence type="ECO:0000313" key="3">
    <source>
        <dbReference type="EMBL" id="KAL3771006.1"/>
    </source>
</evidence>
<feature type="compositionally biased region" description="Low complexity" evidence="1">
    <location>
        <begin position="263"/>
        <end position="272"/>
    </location>
</feature>
<name>A0ABD3N9Q0_9STRA</name>
<feature type="compositionally biased region" description="Basic and acidic residues" evidence="1">
    <location>
        <begin position="51"/>
        <end position="68"/>
    </location>
</feature>
<dbReference type="PANTHER" id="PTHR48004">
    <property type="entry name" value="OS01G0149700 PROTEIN"/>
    <property type="match status" value="1"/>
</dbReference>
<keyword evidence="2" id="KW-0472">Membrane</keyword>
<feature type="compositionally biased region" description="Low complexity" evidence="1">
    <location>
        <begin position="37"/>
        <end position="49"/>
    </location>
</feature>
<protein>
    <recommendedName>
        <fullName evidence="5">Leucine-rich repeat-containing N-terminal plant-type domain-containing protein</fullName>
    </recommendedName>
</protein>
<dbReference type="InterPro" id="IPR052941">
    <property type="entry name" value="StomDev_PlantInt_Reg"/>
</dbReference>
<feature type="transmembrane region" description="Helical" evidence="2">
    <location>
        <begin position="237"/>
        <end position="257"/>
    </location>
</feature>
<gene>
    <name evidence="3" type="ORF">ACHAW5_008633</name>
</gene>
<dbReference type="EMBL" id="JALLAZ020001615">
    <property type="protein sequence ID" value="KAL3771006.1"/>
    <property type="molecule type" value="Genomic_DNA"/>
</dbReference>
<accession>A0ABD3N9Q0</accession>
<dbReference type="PANTHER" id="PTHR48004:SF59">
    <property type="entry name" value="LEUCINE-RICH REPEAT-CONTAINING N-TERMINAL PLANT-TYPE DOMAIN-CONTAINING PROTEIN"/>
    <property type="match status" value="1"/>
</dbReference>
<dbReference type="AlphaFoldDB" id="A0ABD3N9Q0"/>
<keyword evidence="2" id="KW-1133">Transmembrane helix</keyword>
<evidence type="ECO:0000256" key="2">
    <source>
        <dbReference type="SAM" id="Phobius"/>
    </source>
</evidence>
<feature type="compositionally biased region" description="Low complexity" evidence="1">
    <location>
        <begin position="70"/>
        <end position="82"/>
    </location>
</feature>
<evidence type="ECO:0000256" key="1">
    <source>
        <dbReference type="SAM" id="MobiDB-lite"/>
    </source>
</evidence>
<dbReference type="Gene3D" id="3.80.10.10">
    <property type="entry name" value="Ribonuclease Inhibitor"/>
    <property type="match status" value="1"/>
</dbReference>
<dbReference type="SUPFAM" id="SSF52058">
    <property type="entry name" value="L domain-like"/>
    <property type="match status" value="1"/>
</dbReference>
<feature type="compositionally biased region" description="Basic and acidic residues" evidence="1">
    <location>
        <begin position="293"/>
        <end position="304"/>
    </location>
</feature>
<dbReference type="InterPro" id="IPR032675">
    <property type="entry name" value="LRR_dom_sf"/>
</dbReference>
<evidence type="ECO:0000313" key="4">
    <source>
        <dbReference type="Proteomes" id="UP001530315"/>
    </source>
</evidence>
<organism evidence="3 4">
    <name type="scientific">Stephanodiscus triporus</name>
    <dbReference type="NCBI Taxonomy" id="2934178"/>
    <lineage>
        <taxon>Eukaryota</taxon>
        <taxon>Sar</taxon>
        <taxon>Stramenopiles</taxon>
        <taxon>Ochrophyta</taxon>
        <taxon>Bacillariophyta</taxon>
        <taxon>Coscinodiscophyceae</taxon>
        <taxon>Thalassiosirophycidae</taxon>
        <taxon>Stephanodiscales</taxon>
        <taxon>Stephanodiscaceae</taxon>
        <taxon>Stephanodiscus</taxon>
    </lineage>
</organism>
<feature type="region of interest" description="Disordered" evidence="1">
    <location>
        <begin position="31"/>
        <end position="218"/>
    </location>
</feature>
<feature type="compositionally biased region" description="Gly residues" evidence="1">
    <location>
        <begin position="143"/>
        <end position="154"/>
    </location>
</feature>
<reference evidence="3 4" key="1">
    <citation type="submission" date="2024-10" db="EMBL/GenBank/DDBJ databases">
        <title>Updated reference genomes for cyclostephanoid diatoms.</title>
        <authorList>
            <person name="Roberts W.R."/>
            <person name="Alverson A.J."/>
        </authorList>
    </citation>
    <scope>NUCLEOTIDE SEQUENCE [LARGE SCALE GENOMIC DNA]</scope>
    <source>
        <strain evidence="3 4">AJA276-08</strain>
    </source>
</reference>
<proteinExistence type="predicted"/>
<keyword evidence="2" id="KW-0812">Transmembrane</keyword>
<feature type="region of interest" description="Disordered" evidence="1">
    <location>
        <begin position="261"/>
        <end position="325"/>
    </location>
</feature>
<sequence length="567" mass="59726">MDGKRSGRTGGSASALLEAKIAERRIRRELQEREQKSAVAAASTTDAAAPRGEEDALDAKIRKRREAEEGGAAVNNAASAISWGDEDALDAKIRKKKEAAAEEEAAANAASWRRRRGGSSEEEEKVEIGHSESDDDDIMPESRGGGGDGGGATGGIPVVPPPPGDGGGDGGGGGDVRTRPKPSLSQVQGQVERRGGKNDRNAKRIGRTDENGKQVNPRFAELHETGQWGGLTRIEKYGICILTIGVIVAAVVLGLKFGGSGGRAPTPTTTTPGRPPTSVPTSSPTLAPTATDYRAEEGLERMRDASTPSSLPSAPDELVGSKDDASSTPQALAAEFVLYDDPLGVPARDPRFLERYALSVLYYANGGCSGSWTDDEYWMTEVDHCEGWHGVICDLKGRIVELNLSDNRVMGNVPVELSALTELGILDMSNNALSGTVPHEALSMGKLYTIKLNGNSLEGEFPFKEVKEGATILGNLWIQENADLTGTITDAYCGLNSITLDCDNYGPKPVYGPDGILTTFQVNCMAQTGSSPKEYTCNFEEPAVSTMPPASAPSSSSMAICGIPVAS</sequence>
<feature type="compositionally biased region" description="Basic and acidic residues" evidence="1">
    <location>
        <begin position="191"/>
        <end position="212"/>
    </location>
</feature>
<feature type="compositionally biased region" description="Low complexity" evidence="1">
    <location>
        <begin position="279"/>
        <end position="291"/>
    </location>
</feature>
<feature type="compositionally biased region" description="Gly residues" evidence="1">
    <location>
        <begin position="165"/>
        <end position="175"/>
    </location>
</feature>
<dbReference type="Proteomes" id="UP001530315">
    <property type="component" value="Unassembled WGS sequence"/>
</dbReference>
<comment type="caution">
    <text evidence="3">The sequence shown here is derived from an EMBL/GenBank/DDBJ whole genome shotgun (WGS) entry which is preliminary data.</text>
</comment>
<evidence type="ECO:0008006" key="5">
    <source>
        <dbReference type="Google" id="ProtNLM"/>
    </source>
</evidence>
<keyword evidence="4" id="KW-1185">Reference proteome</keyword>